<dbReference type="Proteomes" id="UP000297245">
    <property type="component" value="Unassembled WGS sequence"/>
</dbReference>
<accession>A0A4S8KNP5</accession>
<dbReference type="OrthoDB" id="3021483at2759"/>
<keyword evidence="3" id="KW-1185">Reference proteome</keyword>
<feature type="region of interest" description="Disordered" evidence="1">
    <location>
        <begin position="366"/>
        <end position="397"/>
    </location>
</feature>
<dbReference type="AlphaFoldDB" id="A0A4S8KNP5"/>
<sequence>MDSSGDDRAPPPYTERYMELGSGSEAITPVPGEPEDGFWSRTAPSIDSLPENPLKSTRYFVIEQPGVVPSIPALPVEPVAPKRRGRPPKNATAIPSSSIPTPVVPDPGPTPAITFDTAITVVMPDQVTRSRNNKAKTTKVPPKTFGPVEAAIGVTWDEYISLIRNELQCHDVRQLQVSSFHWHFEGKKGTLLGLQNQAHLDQLFKRLQARKGEKLIVLTMDPPLKVMKRTESLPWAPVNPDDQSAGVQPETLLVPTSAGVDEDELSDDDSAGPMAKKARLHDDLKSLVSKIGTTYYDKCEHHRGMSCFYHAPTKQHFDVGDHRRALQWAAKIRRESNNPIPLVDLTRIPLGEGYFVACHATKVAKPRQAVEGSANSSSVTSPSTPSTPTSSTPVAASMTGTPGLLGIDQVSAIAQLTAAAQMQMMMSPMMAGYRQFMPATPQPMHSASSRSLHHPSHSMGEHMHVPVRSSSPFAPSDAMTLAKFCTLNNFSETVKSRLESLELEPGDNLTGIPENVWTGAGFTQLSWDRVVKANKQYRKTCQ</sequence>
<dbReference type="EMBL" id="ML180487">
    <property type="protein sequence ID" value="THU77294.1"/>
    <property type="molecule type" value="Genomic_DNA"/>
</dbReference>
<feature type="compositionally biased region" description="Low complexity" evidence="1">
    <location>
        <begin position="91"/>
        <end position="101"/>
    </location>
</feature>
<feature type="compositionally biased region" description="Low complexity" evidence="1">
    <location>
        <begin position="376"/>
        <end position="397"/>
    </location>
</feature>
<name>A0A4S8KNP5_DENBC</name>
<feature type="region of interest" description="Disordered" evidence="1">
    <location>
        <begin position="441"/>
        <end position="463"/>
    </location>
</feature>
<evidence type="ECO:0000256" key="1">
    <source>
        <dbReference type="SAM" id="MobiDB-lite"/>
    </source>
</evidence>
<protein>
    <submittedName>
        <fullName evidence="2">Uncharacterized protein</fullName>
    </submittedName>
</protein>
<organism evidence="2 3">
    <name type="scientific">Dendrothele bispora (strain CBS 962.96)</name>
    <dbReference type="NCBI Taxonomy" id="1314807"/>
    <lineage>
        <taxon>Eukaryota</taxon>
        <taxon>Fungi</taxon>
        <taxon>Dikarya</taxon>
        <taxon>Basidiomycota</taxon>
        <taxon>Agaricomycotina</taxon>
        <taxon>Agaricomycetes</taxon>
        <taxon>Agaricomycetidae</taxon>
        <taxon>Agaricales</taxon>
        <taxon>Agaricales incertae sedis</taxon>
        <taxon>Dendrothele</taxon>
    </lineage>
</organism>
<feature type="region of interest" description="Disordered" evidence="1">
    <location>
        <begin position="24"/>
        <end position="52"/>
    </location>
</feature>
<evidence type="ECO:0000313" key="3">
    <source>
        <dbReference type="Proteomes" id="UP000297245"/>
    </source>
</evidence>
<feature type="region of interest" description="Disordered" evidence="1">
    <location>
        <begin position="78"/>
        <end position="108"/>
    </location>
</feature>
<evidence type="ECO:0000313" key="2">
    <source>
        <dbReference type="EMBL" id="THU77294.1"/>
    </source>
</evidence>
<proteinExistence type="predicted"/>
<reference evidence="2 3" key="1">
    <citation type="journal article" date="2019" name="Nat. Ecol. Evol.">
        <title>Megaphylogeny resolves global patterns of mushroom evolution.</title>
        <authorList>
            <person name="Varga T."/>
            <person name="Krizsan K."/>
            <person name="Foldi C."/>
            <person name="Dima B."/>
            <person name="Sanchez-Garcia M."/>
            <person name="Sanchez-Ramirez S."/>
            <person name="Szollosi G.J."/>
            <person name="Szarkandi J.G."/>
            <person name="Papp V."/>
            <person name="Albert L."/>
            <person name="Andreopoulos W."/>
            <person name="Angelini C."/>
            <person name="Antonin V."/>
            <person name="Barry K.W."/>
            <person name="Bougher N.L."/>
            <person name="Buchanan P."/>
            <person name="Buyck B."/>
            <person name="Bense V."/>
            <person name="Catcheside P."/>
            <person name="Chovatia M."/>
            <person name="Cooper J."/>
            <person name="Damon W."/>
            <person name="Desjardin D."/>
            <person name="Finy P."/>
            <person name="Geml J."/>
            <person name="Haridas S."/>
            <person name="Hughes K."/>
            <person name="Justo A."/>
            <person name="Karasinski D."/>
            <person name="Kautmanova I."/>
            <person name="Kiss B."/>
            <person name="Kocsube S."/>
            <person name="Kotiranta H."/>
            <person name="LaButti K.M."/>
            <person name="Lechner B.E."/>
            <person name="Liimatainen K."/>
            <person name="Lipzen A."/>
            <person name="Lukacs Z."/>
            <person name="Mihaltcheva S."/>
            <person name="Morgado L.N."/>
            <person name="Niskanen T."/>
            <person name="Noordeloos M.E."/>
            <person name="Ohm R.A."/>
            <person name="Ortiz-Santana B."/>
            <person name="Ovrebo C."/>
            <person name="Racz N."/>
            <person name="Riley R."/>
            <person name="Savchenko A."/>
            <person name="Shiryaev A."/>
            <person name="Soop K."/>
            <person name="Spirin V."/>
            <person name="Szebenyi C."/>
            <person name="Tomsovsky M."/>
            <person name="Tulloss R.E."/>
            <person name="Uehling J."/>
            <person name="Grigoriev I.V."/>
            <person name="Vagvolgyi C."/>
            <person name="Papp T."/>
            <person name="Martin F.M."/>
            <person name="Miettinen O."/>
            <person name="Hibbett D.S."/>
            <person name="Nagy L.G."/>
        </authorList>
    </citation>
    <scope>NUCLEOTIDE SEQUENCE [LARGE SCALE GENOMIC DNA]</scope>
    <source>
        <strain evidence="2 3">CBS 962.96</strain>
    </source>
</reference>
<gene>
    <name evidence="2" type="ORF">K435DRAFT_974038</name>
</gene>